<name>A0A812T4T7_9DINO</name>
<dbReference type="AlphaFoldDB" id="A0A812T4T7"/>
<dbReference type="SUPFAM" id="SSF54695">
    <property type="entry name" value="POZ domain"/>
    <property type="match status" value="1"/>
</dbReference>
<gene>
    <name evidence="2" type="ORF">SNAT2548_LOCUS28238</name>
</gene>
<keyword evidence="3" id="KW-1185">Reference proteome</keyword>
<dbReference type="InterPro" id="IPR051481">
    <property type="entry name" value="BTB-POZ/Galectin-3-binding"/>
</dbReference>
<protein>
    <recommendedName>
        <fullName evidence="1">BTB domain-containing protein</fullName>
    </recommendedName>
</protein>
<dbReference type="InterPro" id="IPR000210">
    <property type="entry name" value="BTB/POZ_dom"/>
</dbReference>
<dbReference type="OrthoDB" id="2359033at2759"/>
<evidence type="ECO:0000313" key="2">
    <source>
        <dbReference type="EMBL" id="CAE7504251.1"/>
    </source>
</evidence>
<dbReference type="SMART" id="SM00225">
    <property type="entry name" value="BTB"/>
    <property type="match status" value="1"/>
</dbReference>
<evidence type="ECO:0000259" key="1">
    <source>
        <dbReference type="PROSITE" id="PS50097"/>
    </source>
</evidence>
<dbReference type="PANTHER" id="PTHR24410:SF23">
    <property type="entry name" value="BTB DOMAIN-CONTAINING PROTEIN-RELATED"/>
    <property type="match status" value="1"/>
</dbReference>
<evidence type="ECO:0000313" key="3">
    <source>
        <dbReference type="Proteomes" id="UP000604046"/>
    </source>
</evidence>
<dbReference type="InterPro" id="IPR011333">
    <property type="entry name" value="SKP1/BTB/POZ_sf"/>
</dbReference>
<dbReference type="EMBL" id="CAJNDS010002509">
    <property type="protein sequence ID" value="CAE7504251.1"/>
    <property type="molecule type" value="Genomic_DNA"/>
</dbReference>
<dbReference type="PROSITE" id="PS50097">
    <property type="entry name" value="BTB"/>
    <property type="match status" value="1"/>
</dbReference>
<comment type="caution">
    <text evidence="2">The sequence shown here is derived from an EMBL/GenBank/DDBJ whole genome shotgun (WGS) entry which is preliminary data.</text>
</comment>
<organism evidence="2 3">
    <name type="scientific">Symbiodinium natans</name>
    <dbReference type="NCBI Taxonomy" id="878477"/>
    <lineage>
        <taxon>Eukaryota</taxon>
        <taxon>Sar</taxon>
        <taxon>Alveolata</taxon>
        <taxon>Dinophyceae</taxon>
        <taxon>Suessiales</taxon>
        <taxon>Symbiodiniaceae</taxon>
        <taxon>Symbiodinium</taxon>
    </lineage>
</organism>
<reference evidence="2" key="1">
    <citation type="submission" date="2021-02" db="EMBL/GenBank/DDBJ databases">
        <authorList>
            <person name="Dougan E. K."/>
            <person name="Rhodes N."/>
            <person name="Thang M."/>
            <person name="Chan C."/>
        </authorList>
    </citation>
    <scope>NUCLEOTIDE SEQUENCE</scope>
</reference>
<proteinExistence type="predicted"/>
<accession>A0A812T4T7</accession>
<dbReference type="PANTHER" id="PTHR24410">
    <property type="entry name" value="HL07962P-RELATED"/>
    <property type="match status" value="1"/>
</dbReference>
<dbReference type="Proteomes" id="UP000604046">
    <property type="component" value="Unassembled WGS sequence"/>
</dbReference>
<sequence>MQAAVSESRDFVAGVWKQCFGLGGDFTVVVEERHTASSSQDVVRKEFLVYAALLSKSSPVLAAMVDSEMFAEARQAQMVITDFPAAIVELFLKFLYSGSVEGGVLELTQVAAMGDKYQIPELVSLCTETVSTAFVDEEATVDEYCCKVFECADRLGLAKIRGDSKTTILLDDTGKTLRMHPSLSPRLLSEILRSEFLCISNDDLSTLLQSWGSGKKRKAASMEEEGGEADQLQQVIDECLARLPSRRPPRDCDDVFVELWQQYQASGGGTEGSFLGHWMTVILGAPSRRILRQHPDCDDQCALLESCASNGMSLDRGAEPTLKMSGSSVIWMLPRHSIWVYGFEFFNRSDLSKTHIRIFCGQNGVDWHLTFDSTRHKNLFECDPPYHAVKQIKLQVLEGEFTDSVSVLGILHED</sequence>
<dbReference type="Gene3D" id="3.30.710.10">
    <property type="entry name" value="Potassium Channel Kv1.1, Chain A"/>
    <property type="match status" value="1"/>
</dbReference>
<feature type="domain" description="BTB" evidence="1">
    <location>
        <begin position="24"/>
        <end position="101"/>
    </location>
</feature>
<dbReference type="Pfam" id="PF00651">
    <property type="entry name" value="BTB"/>
    <property type="match status" value="1"/>
</dbReference>